<reference evidence="1 2" key="1">
    <citation type="submission" date="2016-10" db="EMBL/GenBank/DDBJ databases">
        <authorList>
            <person name="de Groot N.N."/>
        </authorList>
    </citation>
    <scope>NUCLEOTIDE SEQUENCE [LARGE SCALE GENOMIC DNA]</scope>
    <source>
        <strain evidence="1 2">DSM 22900</strain>
    </source>
</reference>
<dbReference type="Proteomes" id="UP000199577">
    <property type="component" value="Unassembled WGS sequence"/>
</dbReference>
<evidence type="ECO:0000313" key="2">
    <source>
        <dbReference type="Proteomes" id="UP000199577"/>
    </source>
</evidence>
<proteinExistence type="predicted"/>
<evidence type="ECO:0000313" key="1">
    <source>
        <dbReference type="EMBL" id="SFC26323.1"/>
    </source>
</evidence>
<sequence>MFVMIMSTLPGLIALQHKHDIQVIDDLGTYYYNFFDATDYEHHLLCNEEVFRTVISNDVYSGIWAEDHIYHLELNRRLIDIAWLYLECLENGEENTVESRPPTSTYAPKFHYQFQSTYYFDEHSDVHVNQDGRPDPFAAKNDYKEVIARFKGKVRWLTLDEILHPHWLYEQVFERRTYPQWLEVLDTWGEYTLLNRSICEKLDGGEVWSLVAQHFSGSWVAQACQEECV</sequence>
<organism evidence="1 2">
    <name type="scientific">Parapedobacter composti</name>
    <dbReference type="NCBI Taxonomy" id="623281"/>
    <lineage>
        <taxon>Bacteria</taxon>
        <taxon>Pseudomonadati</taxon>
        <taxon>Bacteroidota</taxon>
        <taxon>Sphingobacteriia</taxon>
        <taxon>Sphingobacteriales</taxon>
        <taxon>Sphingobacteriaceae</taxon>
        <taxon>Parapedobacter</taxon>
    </lineage>
</organism>
<dbReference type="STRING" id="623281.SAMN05421747_10767"/>
<dbReference type="AlphaFoldDB" id="A0A1I1HY01"/>
<dbReference type="EMBL" id="FOLL01000007">
    <property type="protein sequence ID" value="SFC26323.1"/>
    <property type="molecule type" value="Genomic_DNA"/>
</dbReference>
<keyword evidence="2" id="KW-1185">Reference proteome</keyword>
<accession>A0A1I1HY01</accession>
<gene>
    <name evidence="1" type="ORF">SAMN05421747_10767</name>
</gene>
<name>A0A1I1HY01_9SPHI</name>
<protein>
    <submittedName>
        <fullName evidence="1">Uncharacterized protein</fullName>
    </submittedName>
</protein>